<sequence length="208" mass="19754">MSFFARGSWPTDHRDEIVAGALVAAVVVVLGYASGIGAQAPTTIDTASPPASETSPQPHQPTARSATGPPDTAVGNYGSGAAGGYWPGGNDAGIPVAGGMPSGGGESGHGHGTGGSHGGSGGGSTTGPSPSPTPTPTPSDNCNEGEVHLVQPLLNGVVTPVTGLLDGLLAPASPSPSPSPSPSSSAGALSSLCVGVAASPSVVPEVLP</sequence>
<feature type="compositionally biased region" description="Gly residues" evidence="1">
    <location>
        <begin position="100"/>
        <end position="125"/>
    </location>
</feature>
<keyword evidence="3" id="KW-1185">Reference proteome</keyword>
<name>A0ABP5ZDF3_STRLO</name>
<evidence type="ECO:0000313" key="3">
    <source>
        <dbReference type="Proteomes" id="UP001501777"/>
    </source>
</evidence>
<reference evidence="3" key="1">
    <citation type="journal article" date="2019" name="Int. J. Syst. Evol. Microbiol.">
        <title>The Global Catalogue of Microorganisms (GCM) 10K type strain sequencing project: providing services to taxonomists for standard genome sequencing and annotation.</title>
        <authorList>
            <consortium name="The Broad Institute Genomics Platform"/>
            <consortium name="The Broad Institute Genome Sequencing Center for Infectious Disease"/>
            <person name="Wu L."/>
            <person name="Ma J."/>
        </authorList>
    </citation>
    <scope>NUCLEOTIDE SEQUENCE [LARGE SCALE GENOMIC DNA]</scope>
    <source>
        <strain evidence="3">JCM 4395</strain>
    </source>
</reference>
<dbReference type="EMBL" id="BAAASG010000009">
    <property type="protein sequence ID" value="GAA2495660.1"/>
    <property type="molecule type" value="Genomic_DNA"/>
</dbReference>
<organism evidence="2 3">
    <name type="scientific">Streptomyces longisporus</name>
    <dbReference type="NCBI Taxonomy" id="1948"/>
    <lineage>
        <taxon>Bacteria</taxon>
        <taxon>Bacillati</taxon>
        <taxon>Actinomycetota</taxon>
        <taxon>Actinomycetes</taxon>
        <taxon>Kitasatosporales</taxon>
        <taxon>Streptomycetaceae</taxon>
        <taxon>Streptomyces</taxon>
    </lineage>
</organism>
<evidence type="ECO:0000256" key="1">
    <source>
        <dbReference type="SAM" id="MobiDB-lite"/>
    </source>
</evidence>
<evidence type="ECO:0000313" key="2">
    <source>
        <dbReference type="EMBL" id="GAA2495660.1"/>
    </source>
</evidence>
<gene>
    <name evidence="2" type="ORF">GCM10010276_40320</name>
</gene>
<comment type="caution">
    <text evidence="2">The sequence shown here is derived from an EMBL/GenBank/DDBJ whole genome shotgun (WGS) entry which is preliminary data.</text>
</comment>
<dbReference type="RefSeq" id="WP_344401789.1">
    <property type="nucleotide sequence ID" value="NZ_BAAASG010000009.1"/>
</dbReference>
<feature type="region of interest" description="Disordered" evidence="1">
    <location>
        <begin position="166"/>
        <end position="188"/>
    </location>
</feature>
<feature type="region of interest" description="Disordered" evidence="1">
    <location>
        <begin position="43"/>
        <end position="79"/>
    </location>
</feature>
<proteinExistence type="predicted"/>
<feature type="region of interest" description="Disordered" evidence="1">
    <location>
        <begin position="93"/>
        <end position="145"/>
    </location>
</feature>
<protein>
    <submittedName>
        <fullName evidence="2">Uncharacterized protein</fullName>
    </submittedName>
</protein>
<dbReference type="Proteomes" id="UP001501777">
    <property type="component" value="Unassembled WGS sequence"/>
</dbReference>
<feature type="compositionally biased region" description="Polar residues" evidence="1">
    <location>
        <begin position="43"/>
        <end position="65"/>
    </location>
</feature>
<accession>A0ABP5ZDF3</accession>